<name>A0A0L0C717_LUCCU</name>
<reference evidence="1 2" key="1">
    <citation type="journal article" date="2015" name="Nat. Commun.">
        <title>Lucilia cuprina genome unlocks parasitic fly biology to underpin future interventions.</title>
        <authorList>
            <person name="Anstead C.A."/>
            <person name="Korhonen P.K."/>
            <person name="Young N.D."/>
            <person name="Hall R.S."/>
            <person name="Jex A.R."/>
            <person name="Murali S.C."/>
            <person name="Hughes D.S."/>
            <person name="Lee S.F."/>
            <person name="Perry T."/>
            <person name="Stroehlein A.J."/>
            <person name="Ansell B.R."/>
            <person name="Breugelmans B."/>
            <person name="Hofmann A."/>
            <person name="Qu J."/>
            <person name="Dugan S."/>
            <person name="Lee S.L."/>
            <person name="Chao H."/>
            <person name="Dinh H."/>
            <person name="Han Y."/>
            <person name="Doddapaneni H.V."/>
            <person name="Worley K.C."/>
            <person name="Muzny D.M."/>
            <person name="Ioannidis P."/>
            <person name="Waterhouse R.M."/>
            <person name="Zdobnov E.M."/>
            <person name="James P.J."/>
            <person name="Bagnall N.H."/>
            <person name="Kotze A.C."/>
            <person name="Gibbs R.A."/>
            <person name="Richards S."/>
            <person name="Batterham P."/>
            <person name="Gasser R.B."/>
        </authorList>
    </citation>
    <scope>NUCLEOTIDE SEQUENCE [LARGE SCALE GENOMIC DNA]</scope>
    <source>
        <strain evidence="1 2">LS</strain>
        <tissue evidence="1">Full body</tissue>
    </source>
</reference>
<gene>
    <name evidence="1" type="ORF">FF38_06813</name>
</gene>
<comment type="caution">
    <text evidence="1">The sequence shown here is derived from an EMBL/GenBank/DDBJ whole genome shotgun (WGS) entry which is preliminary data.</text>
</comment>
<protein>
    <submittedName>
        <fullName evidence="1">Uncharacterized protein</fullName>
    </submittedName>
</protein>
<organism evidence="1 2">
    <name type="scientific">Lucilia cuprina</name>
    <name type="common">Green bottle fly</name>
    <name type="synonym">Australian sheep blowfly</name>
    <dbReference type="NCBI Taxonomy" id="7375"/>
    <lineage>
        <taxon>Eukaryota</taxon>
        <taxon>Metazoa</taxon>
        <taxon>Ecdysozoa</taxon>
        <taxon>Arthropoda</taxon>
        <taxon>Hexapoda</taxon>
        <taxon>Insecta</taxon>
        <taxon>Pterygota</taxon>
        <taxon>Neoptera</taxon>
        <taxon>Endopterygota</taxon>
        <taxon>Diptera</taxon>
        <taxon>Brachycera</taxon>
        <taxon>Muscomorpha</taxon>
        <taxon>Oestroidea</taxon>
        <taxon>Calliphoridae</taxon>
        <taxon>Luciliinae</taxon>
        <taxon>Lucilia</taxon>
    </lineage>
</organism>
<evidence type="ECO:0000313" key="2">
    <source>
        <dbReference type="Proteomes" id="UP000037069"/>
    </source>
</evidence>
<dbReference type="EMBL" id="JRES01000827">
    <property type="protein sequence ID" value="KNC28037.1"/>
    <property type="molecule type" value="Genomic_DNA"/>
</dbReference>
<dbReference type="AlphaFoldDB" id="A0A0L0C717"/>
<accession>A0A0L0C717</accession>
<keyword evidence="2" id="KW-1185">Reference proteome</keyword>
<sequence length="177" mass="20062">MSFGLTVLFIATSVLKRERILVFGLLLRSDGHCLIHKHLSKVLINWILYRNICYSYAYMKGFNRVLKKKLEMIVSTTVIPILVQGLSSEMLTITYPYCHDDADVASSLGQKKRLVPNYIQLSIIAACTLCTRFKWTASQPDGHNLIDSENDSKPIGIFKVGIGQKISFLMNLHQVKK</sequence>
<evidence type="ECO:0000313" key="1">
    <source>
        <dbReference type="EMBL" id="KNC28037.1"/>
    </source>
</evidence>
<proteinExistence type="predicted"/>
<dbReference type="Proteomes" id="UP000037069">
    <property type="component" value="Unassembled WGS sequence"/>
</dbReference>